<protein>
    <submittedName>
        <fullName evidence="1">Uncharacterized protein</fullName>
    </submittedName>
</protein>
<dbReference type="EMBL" id="CM042045">
    <property type="protein sequence ID" value="KAI3683011.1"/>
    <property type="molecule type" value="Genomic_DNA"/>
</dbReference>
<gene>
    <name evidence="1" type="ORF">L1987_83464</name>
</gene>
<name>A0ACB8YC81_9ASTR</name>
<evidence type="ECO:0000313" key="1">
    <source>
        <dbReference type="EMBL" id="KAI3683011.1"/>
    </source>
</evidence>
<reference evidence="1 2" key="2">
    <citation type="journal article" date="2022" name="Mol. Ecol. Resour.">
        <title>The genomes of chicory, endive, great burdock and yacon provide insights into Asteraceae paleo-polyploidization history and plant inulin production.</title>
        <authorList>
            <person name="Fan W."/>
            <person name="Wang S."/>
            <person name="Wang H."/>
            <person name="Wang A."/>
            <person name="Jiang F."/>
            <person name="Liu H."/>
            <person name="Zhao H."/>
            <person name="Xu D."/>
            <person name="Zhang Y."/>
        </authorList>
    </citation>
    <scope>NUCLEOTIDE SEQUENCE [LARGE SCALE GENOMIC DNA]</scope>
    <source>
        <strain evidence="2">cv. Yunnan</strain>
        <tissue evidence="1">Leaves</tissue>
    </source>
</reference>
<reference evidence="2" key="1">
    <citation type="journal article" date="2022" name="Mol. Ecol. Resour.">
        <title>The genomes of chicory, endive, great burdock and yacon provide insights into Asteraceae palaeo-polyploidization history and plant inulin production.</title>
        <authorList>
            <person name="Fan W."/>
            <person name="Wang S."/>
            <person name="Wang H."/>
            <person name="Wang A."/>
            <person name="Jiang F."/>
            <person name="Liu H."/>
            <person name="Zhao H."/>
            <person name="Xu D."/>
            <person name="Zhang Y."/>
        </authorList>
    </citation>
    <scope>NUCLEOTIDE SEQUENCE [LARGE SCALE GENOMIC DNA]</scope>
    <source>
        <strain evidence="2">cv. Yunnan</strain>
    </source>
</reference>
<keyword evidence="2" id="KW-1185">Reference proteome</keyword>
<proteinExistence type="predicted"/>
<comment type="caution">
    <text evidence="1">The sequence shown here is derived from an EMBL/GenBank/DDBJ whole genome shotgun (WGS) entry which is preliminary data.</text>
</comment>
<accession>A0ACB8YC81</accession>
<organism evidence="1 2">
    <name type="scientific">Smallanthus sonchifolius</name>
    <dbReference type="NCBI Taxonomy" id="185202"/>
    <lineage>
        <taxon>Eukaryota</taxon>
        <taxon>Viridiplantae</taxon>
        <taxon>Streptophyta</taxon>
        <taxon>Embryophyta</taxon>
        <taxon>Tracheophyta</taxon>
        <taxon>Spermatophyta</taxon>
        <taxon>Magnoliopsida</taxon>
        <taxon>eudicotyledons</taxon>
        <taxon>Gunneridae</taxon>
        <taxon>Pentapetalae</taxon>
        <taxon>asterids</taxon>
        <taxon>campanulids</taxon>
        <taxon>Asterales</taxon>
        <taxon>Asteraceae</taxon>
        <taxon>Asteroideae</taxon>
        <taxon>Heliantheae alliance</taxon>
        <taxon>Millerieae</taxon>
        <taxon>Smallanthus</taxon>
    </lineage>
</organism>
<sequence>MVRRFRKLSRVRSYCKGIDVPKKKKFLVDVKHYFWEDPYLFWVGADQLVRRCVFGDETQQILKHCHEGHTGGYHGVTLTAKKVFDSGFFWPTIFKDAYAMVCEIFDVWGNDFMGPFPVSFGNCYILVAVDYISKLAEAQALPTNYARKVVKFLKRLFARFGAPKTLISDRGTHFCNAQLEKALSRYDVHHRFATPYHPQTSGQVEMTNRGIKRNLEKTVGHNRKDWCLKLDDALWAFRTPLHSN</sequence>
<evidence type="ECO:0000313" key="2">
    <source>
        <dbReference type="Proteomes" id="UP001056120"/>
    </source>
</evidence>
<dbReference type="Proteomes" id="UP001056120">
    <property type="component" value="Linkage Group LG28"/>
</dbReference>